<proteinExistence type="predicted"/>
<dbReference type="EMBL" id="QXGF01001858">
    <property type="protein sequence ID" value="KAE8927367.1"/>
    <property type="molecule type" value="Genomic_DNA"/>
</dbReference>
<evidence type="ECO:0000313" key="1">
    <source>
        <dbReference type="EMBL" id="KAE8927367.1"/>
    </source>
</evidence>
<dbReference type="Proteomes" id="UP000440367">
    <property type="component" value="Unassembled WGS sequence"/>
</dbReference>
<dbReference type="EMBL" id="QXFZ01000453">
    <property type="protein sequence ID" value="KAE9115834.1"/>
    <property type="molecule type" value="Genomic_DNA"/>
</dbReference>
<organism evidence="6 8">
    <name type="scientific">Phytophthora fragariae</name>
    <dbReference type="NCBI Taxonomy" id="53985"/>
    <lineage>
        <taxon>Eukaryota</taxon>
        <taxon>Sar</taxon>
        <taxon>Stramenopiles</taxon>
        <taxon>Oomycota</taxon>
        <taxon>Peronosporomycetes</taxon>
        <taxon>Peronosporales</taxon>
        <taxon>Peronosporaceae</taxon>
        <taxon>Phytophthora</taxon>
    </lineage>
</organism>
<evidence type="ECO:0000313" key="2">
    <source>
        <dbReference type="EMBL" id="KAE9084474.1"/>
    </source>
</evidence>
<dbReference type="EMBL" id="QXGD01000750">
    <property type="protein sequence ID" value="KAE9226081.1"/>
    <property type="molecule type" value="Genomic_DNA"/>
</dbReference>
<dbReference type="Proteomes" id="UP000437068">
    <property type="component" value="Unassembled WGS sequence"/>
</dbReference>
<protein>
    <submittedName>
        <fullName evidence="6">Uncharacterized protein</fullName>
    </submittedName>
</protein>
<evidence type="ECO:0000313" key="4">
    <source>
        <dbReference type="EMBL" id="KAE9115834.1"/>
    </source>
</evidence>
<evidence type="ECO:0000313" key="11">
    <source>
        <dbReference type="Proteomes" id="UP000441208"/>
    </source>
</evidence>
<evidence type="ECO:0000313" key="12">
    <source>
        <dbReference type="Proteomes" id="UP000488956"/>
    </source>
</evidence>
<evidence type="ECO:0000313" key="3">
    <source>
        <dbReference type="EMBL" id="KAE9109231.1"/>
    </source>
</evidence>
<comment type="caution">
    <text evidence="6">The sequence shown here is derived from an EMBL/GenBank/DDBJ whole genome shotgun (WGS) entry which is preliminary data.</text>
</comment>
<evidence type="ECO:0000313" key="10">
    <source>
        <dbReference type="Proteomes" id="UP000440732"/>
    </source>
</evidence>
<dbReference type="EMBL" id="QXGE01001814">
    <property type="protein sequence ID" value="KAE9287964.1"/>
    <property type="molecule type" value="Genomic_DNA"/>
</dbReference>
<dbReference type="InterPro" id="IPR002110">
    <property type="entry name" value="Ankyrin_rpt"/>
</dbReference>
<reference evidence="7 8" key="1">
    <citation type="submission" date="2018-08" db="EMBL/GenBank/DDBJ databases">
        <title>Genomic investigation of the strawberry pathogen Phytophthora fragariae indicates pathogenicity is determined by transcriptional variation in three key races.</title>
        <authorList>
            <person name="Adams T.M."/>
            <person name="Armitage A.D."/>
            <person name="Sobczyk M.K."/>
            <person name="Bates H.J."/>
            <person name="Dunwell J.M."/>
            <person name="Nellist C.F."/>
            <person name="Harrison R.J."/>
        </authorList>
    </citation>
    <scope>NUCLEOTIDE SEQUENCE [LARGE SCALE GENOMIC DNA]</scope>
    <source>
        <strain evidence="6 8">A4</strain>
        <strain evidence="5 9">BC-1</strain>
        <strain evidence="3 10">NOV-5</strain>
        <strain evidence="4 11">NOV-71</strain>
        <strain evidence="1 7">NOV-9</strain>
        <strain evidence="2 12">ONT-3</strain>
    </source>
</reference>
<dbReference type="Proteomes" id="UP000440732">
    <property type="component" value="Unassembled WGS sequence"/>
</dbReference>
<dbReference type="Pfam" id="PF12796">
    <property type="entry name" value="Ank_2"/>
    <property type="match status" value="1"/>
</dbReference>
<dbReference type="InterPro" id="IPR036770">
    <property type="entry name" value="Ankyrin_rpt-contain_sf"/>
</dbReference>
<gene>
    <name evidence="6" type="ORF">PF001_g20739</name>
    <name evidence="5" type="ORF">PF002_g14213</name>
    <name evidence="3" type="ORF">PF006_g20717</name>
    <name evidence="4" type="ORF">PF007_g9895</name>
    <name evidence="1" type="ORF">PF009_g22470</name>
    <name evidence="2" type="ORF">PF010_g20816</name>
</gene>
<evidence type="ECO:0000313" key="9">
    <source>
        <dbReference type="Proteomes" id="UP000440367"/>
    </source>
</evidence>
<evidence type="ECO:0000313" key="5">
    <source>
        <dbReference type="EMBL" id="KAE9226081.1"/>
    </source>
</evidence>
<dbReference type="Proteomes" id="UP000441208">
    <property type="component" value="Unassembled WGS sequence"/>
</dbReference>
<dbReference type="AlphaFoldDB" id="A0A6A4CAA1"/>
<dbReference type="SUPFAM" id="SSF48403">
    <property type="entry name" value="Ankyrin repeat"/>
    <property type="match status" value="1"/>
</dbReference>
<evidence type="ECO:0000313" key="7">
    <source>
        <dbReference type="Proteomes" id="UP000429523"/>
    </source>
</evidence>
<accession>A0A6A4CAA1</accession>
<dbReference type="EMBL" id="QXFX01001807">
    <property type="protein sequence ID" value="KAE9084474.1"/>
    <property type="molecule type" value="Genomic_DNA"/>
</dbReference>
<dbReference type="Proteomes" id="UP000488956">
    <property type="component" value="Unassembled WGS sequence"/>
</dbReference>
<dbReference type="EMBL" id="QXGA01001833">
    <property type="protein sequence ID" value="KAE9109231.1"/>
    <property type="molecule type" value="Genomic_DNA"/>
</dbReference>
<evidence type="ECO:0000313" key="8">
    <source>
        <dbReference type="Proteomes" id="UP000437068"/>
    </source>
</evidence>
<evidence type="ECO:0000313" key="6">
    <source>
        <dbReference type="EMBL" id="KAE9287964.1"/>
    </source>
</evidence>
<dbReference type="Proteomes" id="UP000429523">
    <property type="component" value="Unassembled WGS sequence"/>
</dbReference>
<name>A0A6A4CAA1_9STRA</name>
<dbReference type="Gene3D" id="1.25.40.20">
    <property type="entry name" value="Ankyrin repeat-containing domain"/>
    <property type="match status" value="1"/>
</dbReference>
<sequence length="77" mass="8081">MTASWNNHAKVVELLLQNGENAELKNGNGATALTLACSLGQLDLDNEKIPATYNAVDPFGPFKSTCAPRNSSSATTS</sequence>